<dbReference type="Pfam" id="PF00122">
    <property type="entry name" value="E1-E2_ATPase"/>
    <property type="match status" value="1"/>
</dbReference>
<comment type="subcellular location">
    <subcellularLocation>
        <location evidence="1">Cell membrane</location>
        <topology evidence="1">Multi-pass membrane protein</topology>
    </subcellularLocation>
</comment>
<dbReference type="GO" id="GO:0140581">
    <property type="term" value="F:P-type monovalent copper transporter activity"/>
    <property type="evidence" value="ECO:0007669"/>
    <property type="project" value="UniProtKB-EC"/>
</dbReference>
<keyword evidence="15 18" id="KW-0472">Membrane</keyword>
<dbReference type="InterPro" id="IPR008250">
    <property type="entry name" value="ATPase_P-typ_transduc_dom_A_sf"/>
</dbReference>
<evidence type="ECO:0000256" key="9">
    <source>
        <dbReference type="ARBA" id="ARBA00022796"/>
    </source>
</evidence>
<dbReference type="InterPro" id="IPR023298">
    <property type="entry name" value="ATPase_P-typ_TM_dom_sf"/>
</dbReference>
<evidence type="ECO:0000256" key="7">
    <source>
        <dbReference type="ARBA" id="ARBA00022723"/>
    </source>
</evidence>
<dbReference type="InterPro" id="IPR059000">
    <property type="entry name" value="ATPase_P-type_domA"/>
</dbReference>
<feature type="transmembrane region" description="Helical" evidence="18">
    <location>
        <begin position="49"/>
        <end position="71"/>
    </location>
</feature>
<reference evidence="21" key="1">
    <citation type="journal article" date="2013" name="Genome Announc.">
        <title>Draft Genome Sequence of Loktanella cinnabarina LL-001T, Isolated from Deep-Sea Floor Sediment.</title>
        <authorList>
            <person name="Nishi S."/>
            <person name="Tsubouchi T."/>
            <person name="Takaki Y."/>
            <person name="Koyanagi R."/>
            <person name="Satoh N."/>
            <person name="Maruyama T."/>
            <person name="Hatada Y."/>
        </authorList>
    </citation>
    <scope>NUCLEOTIDE SEQUENCE [LARGE SCALE GENOMIC DNA]</scope>
    <source>
        <strain evidence="21">LL-001</strain>
    </source>
</reference>
<dbReference type="Proteomes" id="UP000016566">
    <property type="component" value="Unassembled WGS sequence"/>
</dbReference>
<gene>
    <name evidence="21" type="ORF">MBELCI_0475</name>
</gene>
<evidence type="ECO:0000256" key="17">
    <source>
        <dbReference type="ARBA" id="ARBA00049289"/>
    </source>
</evidence>
<dbReference type="InterPro" id="IPR023299">
    <property type="entry name" value="ATPase_P-typ_cyto_dom_N"/>
</dbReference>
<evidence type="ECO:0000259" key="20">
    <source>
        <dbReference type="Pfam" id="PF00122"/>
    </source>
</evidence>
<keyword evidence="8 18" id="KW-0547">Nucleotide-binding</keyword>
<keyword evidence="11" id="KW-1278">Translocase</keyword>
<dbReference type="Gene3D" id="3.40.1110.10">
    <property type="entry name" value="Calcium-transporting ATPase, cytoplasmic domain N"/>
    <property type="match status" value="1"/>
</dbReference>
<keyword evidence="6 18" id="KW-0812">Transmembrane</keyword>
<dbReference type="GO" id="GO:0005886">
    <property type="term" value="C:plasma membrane"/>
    <property type="evidence" value="ECO:0007669"/>
    <property type="project" value="UniProtKB-SubCell"/>
</dbReference>
<evidence type="ECO:0000256" key="11">
    <source>
        <dbReference type="ARBA" id="ARBA00022967"/>
    </source>
</evidence>
<dbReference type="GO" id="GO:0016887">
    <property type="term" value="F:ATP hydrolysis activity"/>
    <property type="evidence" value="ECO:0007669"/>
    <property type="project" value="InterPro"/>
</dbReference>
<dbReference type="GO" id="GO:0055070">
    <property type="term" value="P:copper ion homeostasis"/>
    <property type="evidence" value="ECO:0007669"/>
    <property type="project" value="TreeGrafter"/>
</dbReference>
<dbReference type="PANTHER" id="PTHR43520">
    <property type="entry name" value="ATP7, ISOFORM B"/>
    <property type="match status" value="1"/>
</dbReference>
<dbReference type="Gene3D" id="2.70.150.10">
    <property type="entry name" value="Calcium-transporting ATPase, cytoplasmic transduction domain A"/>
    <property type="match status" value="1"/>
</dbReference>
<dbReference type="PANTHER" id="PTHR43520:SF8">
    <property type="entry name" value="P-TYPE CU(+) TRANSPORTER"/>
    <property type="match status" value="1"/>
</dbReference>
<evidence type="ECO:0000256" key="10">
    <source>
        <dbReference type="ARBA" id="ARBA00022840"/>
    </source>
</evidence>
<dbReference type="FunFam" id="2.70.150.10:FF:000020">
    <property type="entry name" value="Copper-exporting P-type ATPase A"/>
    <property type="match status" value="1"/>
</dbReference>
<evidence type="ECO:0000256" key="13">
    <source>
        <dbReference type="ARBA" id="ARBA00023008"/>
    </source>
</evidence>
<comment type="catalytic activity">
    <reaction evidence="17">
        <text>Cu(+)(in) + ATP + H2O = Cu(+)(out) + ADP + phosphate + H(+)</text>
        <dbReference type="Rhea" id="RHEA:25792"/>
        <dbReference type="ChEBI" id="CHEBI:15377"/>
        <dbReference type="ChEBI" id="CHEBI:15378"/>
        <dbReference type="ChEBI" id="CHEBI:30616"/>
        <dbReference type="ChEBI" id="CHEBI:43474"/>
        <dbReference type="ChEBI" id="CHEBI:49552"/>
        <dbReference type="ChEBI" id="CHEBI:456216"/>
        <dbReference type="EC" id="7.2.2.8"/>
    </reaction>
</comment>
<evidence type="ECO:0000256" key="18">
    <source>
        <dbReference type="RuleBase" id="RU362081"/>
    </source>
</evidence>
<keyword evidence="22" id="KW-1185">Reference proteome</keyword>
<dbReference type="GO" id="GO:0005524">
    <property type="term" value="F:ATP binding"/>
    <property type="evidence" value="ECO:0007669"/>
    <property type="project" value="UniProtKB-UniRule"/>
</dbReference>
<evidence type="ECO:0000256" key="2">
    <source>
        <dbReference type="ARBA" id="ARBA00006024"/>
    </source>
</evidence>
<keyword evidence="4" id="KW-0813">Transport</keyword>
<dbReference type="Gene3D" id="3.40.50.1000">
    <property type="entry name" value="HAD superfamily/HAD-like"/>
    <property type="match status" value="1"/>
</dbReference>
<sequence>MAIEGSIGIRASWLIQFALTTLVIAWPGRIFLTRGLPALVRGAPDMNSLVALGTLAAWGYSTVATFAPTLLPEAARTVYFEAAGVIITLILLGRALEARAKGRTGAAIRALIDLQSPVARVERDGETVEIATEALLPGDVMLVRPGDRIAADGEVVSGESRVDEAMLTGEPLPVAKRAGDAVTGGTVNGTGALRVRATRVGSETRLAGIIRMVEAAQGAKLPIQGLVDRITLRFVPAVLVLAALTVGAWLLFGPAPSLTYALVAGVSVLIIACPCAMGLAVPTSIMVGTGRAASLGVLFRRGDALQALDGVGIVAFDKTGTLTEGRPALTDISALAGVDEDAMLADVATLETQSEHPLGAAIVAAAGARGLSLKRAQSVEAVPGRGLRGRIGDRALLVGNARLLTEAGIDAAPLADLARAHAERGRTPVLVAIDGRPVAALAVADPVRPEARAAVSALKAMGVEVAMITGDARATAQAIAAELGIDHVEAEVLPEGKLAAVEACARAAPWPLSVMASTTRPRSRRRMSASPWAAAPRSRSRAPRWCCPRAASGRRSMRSR</sequence>
<keyword evidence="5 18" id="KW-1003">Cell membrane</keyword>
<keyword evidence="7 18" id="KW-0479">Metal-binding</keyword>
<keyword evidence="13" id="KW-0186">Copper</keyword>
<dbReference type="NCBIfam" id="TIGR01494">
    <property type="entry name" value="ATPase_P-type"/>
    <property type="match status" value="1"/>
</dbReference>
<evidence type="ECO:0000256" key="1">
    <source>
        <dbReference type="ARBA" id="ARBA00004651"/>
    </source>
</evidence>
<evidence type="ECO:0000256" key="19">
    <source>
        <dbReference type="SAM" id="MobiDB-lite"/>
    </source>
</evidence>
<dbReference type="SUPFAM" id="SSF81653">
    <property type="entry name" value="Calcium ATPase, transduction domain A"/>
    <property type="match status" value="1"/>
</dbReference>
<dbReference type="InterPro" id="IPR018303">
    <property type="entry name" value="ATPase_P-typ_P_site"/>
</dbReference>
<dbReference type="EMBL" id="BATB01000003">
    <property type="protein sequence ID" value="GAD54423.1"/>
    <property type="molecule type" value="Genomic_DNA"/>
</dbReference>
<evidence type="ECO:0000256" key="5">
    <source>
        <dbReference type="ARBA" id="ARBA00022475"/>
    </source>
</evidence>
<evidence type="ECO:0000256" key="6">
    <source>
        <dbReference type="ARBA" id="ARBA00022692"/>
    </source>
</evidence>
<dbReference type="InterPro" id="IPR036412">
    <property type="entry name" value="HAD-like_sf"/>
</dbReference>
<dbReference type="FunFam" id="3.40.50.1000:FF:000144">
    <property type="entry name" value="copper-transporting ATPase 1 isoform X2"/>
    <property type="match status" value="1"/>
</dbReference>
<dbReference type="eggNOG" id="COG2217">
    <property type="taxonomic scope" value="Bacteria"/>
</dbReference>
<dbReference type="InterPro" id="IPR001757">
    <property type="entry name" value="P_typ_ATPase"/>
</dbReference>
<keyword evidence="10 18" id="KW-0067">ATP-binding</keyword>
<feature type="region of interest" description="Disordered" evidence="19">
    <location>
        <begin position="517"/>
        <end position="560"/>
    </location>
</feature>
<dbReference type="InterPro" id="IPR023214">
    <property type="entry name" value="HAD_sf"/>
</dbReference>
<dbReference type="STRING" id="1337093.MBELCI_0475"/>
<dbReference type="InterPro" id="IPR027256">
    <property type="entry name" value="P-typ_ATPase_IB"/>
</dbReference>
<feature type="transmembrane region" description="Helical" evidence="18">
    <location>
        <begin position="77"/>
        <end position="96"/>
    </location>
</feature>
<dbReference type="PRINTS" id="PR00119">
    <property type="entry name" value="CATATPASE"/>
</dbReference>
<dbReference type="Pfam" id="PF00702">
    <property type="entry name" value="Hydrolase"/>
    <property type="match status" value="1"/>
</dbReference>
<dbReference type="SUPFAM" id="SSF81665">
    <property type="entry name" value="Calcium ATPase, transmembrane domain M"/>
    <property type="match status" value="1"/>
</dbReference>
<dbReference type="EC" id="7.2.2.8" evidence="3"/>
<dbReference type="SUPFAM" id="SSF81660">
    <property type="entry name" value="Metal cation-transporting ATPase, ATP-binding domain N"/>
    <property type="match status" value="1"/>
</dbReference>
<evidence type="ECO:0000256" key="8">
    <source>
        <dbReference type="ARBA" id="ARBA00022741"/>
    </source>
</evidence>
<proteinExistence type="inferred from homology"/>
<dbReference type="GO" id="GO:0005507">
    <property type="term" value="F:copper ion binding"/>
    <property type="evidence" value="ECO:0007669"/>
    <property type="project" value="TreeGrafter"/>
</dbReference>
<accession>U3AHZ8</accession>
<dbReference type="SUPFAM" id="SSF56784">
    <property type="entry name" value="HAD-like"/>
    <property type="match status" value="1"/>
</dbReference>
<keyword evidence="12 18" id="KW-1133">Transmembrane helix</keyword>
<feature type="compositionally biased region" description="Low complexity" evidence="19">
    <location>
        <begin position="528"/>
        <end position="554"/>
    </location>
</feature>
<feature type="domain" description="P-type ATPase A" evidence="20">
    <location>
        <begin position="114"/>
        <end position="214"/>
    </location>
</feature>
<evidence type="ECO:0000256" key="3">
    <source>
        <dbReference type="ARBA" id="ARBA00012517"/>
    </source>
</evidence>
<keyword evidence="14" id="KW-0406">Ion transport</keyword>
<organism evidence="21 22">
    <name type="scientific">Limimaricola cinnabarinus LL-001</name>
    <dbReference type="NCBI Taxonomy" id="1337093"/>
    <lineage>
        <taxon>Bacteria</taxon>
        <taxon>Pseudomonadati</taxon>
        <taxon>Pseudomonadota</taxon>
        <taxon>Alphaproteobacteria</taxon>
        <taxon>Rhodobacterales</taxon>
        <taxon>Paracoccaceae</taxon>
        <taxon>Limimaricola</taxon>
    </lineage>
</organism>
<dbReference type="PROSITE" id="PS00154">
    <property type="entry name" value="ATPASE_E1_E2"/>
    <property type="match status" value="1"/>
</dbReference>
<name>U3AHZ8_9RHOB</name>
<dbReference type="GO" id="GO:0060003">
    <property type="term" value="P:copper ion export"/>
    <property type="evidence" value="ECO:0007669"/>
    <property type="project" value="UniProtKB-ARBA"/>
</dbReference>
<evidence type="ECO:0000256" key="14">
    <source>
        <dbReference type="ARBA" id="ARBA00023065"/>
    </source>
</evidence>
<comment type="caution">
    <text evidence="21">The sequence shown here is derived from an EMBL/GenBank/DDBJ whole genome shotgun (WGS) entry which is preliminary data.</text>
</comment>
<keyword evidence="9" id="KW-0187">Copper transport</keyword>
<evidence type="ECO:0000256" key="4">
    <source>
        <dbReference type="ARBA" id="ARBA00022448"/>
    </source>
</evidence>
<feature type="transmembrane region" description="Helical" evidence="18">
    <location>
        <begin position="258"/>
        <end position="281"/>
    </location>
</feature>
<evidence type="ECO:0000313" key="21">
    <source>
        <dbReference type="EMBL" id="GAD54423.1"/>
    </source>
</evidence>
<evidence type="ECO:0000256" key="16">
    <source>
        <dbReference type="ARBA" id="ARBA00033239"/>
    </source>
</evidence>
<dbReference type="GO" id="GO:0043682">
    <property type="term" value="F:P-type divalent copper transporter activity"/>
    <property type="evidence" value="ECO:0007669"/>
    <property type="project" value="TreeGrafter"/>
</dbReference>
<feature type="transmembrane region" description="Helical" evidence="18">
    <location>
        <begin position="230"/>
        <end position="252"/>
    </location>
</feature>
<evidence type="ECO:0000256" key="15">
    <source>
        <dbReference type="ARBA" id="ARBA00023136"/>
    </source>
</evidence>
<evidence type="ECO:0000313" key="22">
    <source>
        <dbReference type="Proteomes" id="UP000016566"/>
    </source>
</evidence>
<comment type="similarity">
    <text evidence="2 18">Belongs to the cation transport ATPase (P-type) (TC 3.A.3) family. Type IB subfamily.</text>
</comment>
<dbReference type="NCBIfam" id="TIGR01525">
    <property type="entry name" value="ATPase-IB_hvy"/>
    <property type="match status" value="1"/>
</dbReference>
<evidence type="ECO:0000256" key="12">
    <source>
        <dbReference type="ARBA" id="ARBA00022989"/>
    </source>
</evidence>
<protein>
    <recommendedName>
        <fullName evidence="3">P-type Cu(+) transporter</fullName>
        <ecNumber evidence="3">7.2.2.8</ecNumber>
    </recommendedName>
    <alternativeName>
        <fullName evidence="16">Cu(+)-exporting ATPase</fullName>
    </alternativeName>
</protein>
<feature type="transmembrane region" description="Helical" evidence="18">
    <location>
        <begin position="6"/>
        <end position="28"/>
    </location>
</feature>
<dbReference type="AlphaFoldDB" id="U3AHZ8"/>